<keyword evidence="2" id="KW-1185">Reference proteome</keyword>
<evidence type="ECO:0008006" key="3">
    <source>
        <dbReference type="Google" id="ProtNLM"/>
    </source>
</evidence>
<proteinExistence type="predicted"/>
<evidence type="ECO:0000313" key="2">
    <source>
        <dbReference type="Proteomes" id="UP000186666"/>
    </source>
</evidence>
<dbReference type="Proteomes" id="UP000186666">
    <property type="component" value="Unassembled WGS sequence"/>
</dbReference>
<reference evidence="1 2" key="1">
    <citation type="submission" date="2017-01" db="EMBL/GenBank/DDBJ databases">
        <authorList>
            <person name="Varghese N."/>
            <person name="Submissions S."/>
        </authorList>
    </citation>
    <scope>NUCLEOTIDE SEQUENCE [LARGE SCALE GENOMIC DNA]</scope>
    <source>
        <strain evidence="1 2">ATCC 23464</strain>
    </source>
</reference>
<comment type="caution">
    <text evidence="1">The sequence shown here is derived from an EMBL/GenBank/DDBJ whole genome shotgun (WGS) entry which is preliminary data.</text>
</comment>
<protein>
    <recommendedName>
        <fullName evidence="3">50S ribosomal protein L4</fullName>
    </recommendedName>
</protein>
<name>A0ABY1KDT7_9BACL</name>
<gene>
    <name evidence="1" type="ORF">SAMN05421578_1318</name>
</gene>
<organism evidence="1 2">
    <name type="scientific">Paenibacillus macquariensis</name>
    <dbReference type="NCBI Taxonomy" id="948756"/>
    <lineage>
        <taxon>Bacteria</taxon>
        <taxon>Bacillati</taxon>
        <taxon>Bacillota</taxon>
        <taxon>Bacilli</taxon>
        <taxon>Bacillales</taxon>
        <taxon>Paenibacillaceae</taxon>
        <taxon>Paenibacillus</taxon>
    </lineage>
</organism>
<dbReference type="EMBL" id="FTNK01000031">
    <property type="protein sequence ID" value="SIR67469.1"/>
    <property type="molecule type" value="Genomic_DNA"/>
</dbReference>
<accession>A0ABY1KDT7</accession>
<evidence type="ECO:0000313" key="1">
    <source>
        <dbReference type="EMBL" id="SIR67469.1"/>
    </source>
</evidence>
<sequence length="199" mass="22399">MIVPKMNRRMTELLKKGYVKAPETMFNPETGNVVITIGDQVIITSDLKTPVGRNRGSAPRGAFVAKKSAYKNADREWRPTYRARDGILSRATKGGTLGIFPQQAVLKIKEEPSTEMDKLGRSLESIRKYSNKQLNRMNLKGYDAVGLRRVKALIAVNIGHMILNIDNKSIPAKVLDEILKPYGTTFKEIERCIDSDHHF</sequence>